<evidence type="ECO:0000313" key="1">
    <source>
        <dbReference type="EMBL" id="GAA0170634.1"/>
    </source>
</evidence>
<dbReference type="AlphaFoldDB" id="A0AAV3R459"/>
<dbReference type="EMBL" id="BAABME010007328">
    <property type="protein sequence ID" value="GAA0170634.1"/>
    <property type="molecule type" value="Genomic_DNA"/>
</dbReference>
<keyword evidence="2" id="KW-1185">Reference proteome</keyword>
<gene>
    <name evidence="1" type="ORF">LIER_24857</name>
</gene>
<protein>
    <recommendedName>
        <fullName evidence="3">Reverse transcriptase domain-containing protein</fullName>
    </recommendedName>
</protein>
<comment type="caution">
    <text evidence="1">The sequence shown here is derived from an EMBL/GenBank/DDBJ whole genome shotgun (WGS) entry which is preliminary data.</text>
</comment>
<proteinExistence type="predicted"/>
<dbReference type="PANTHER" id="PTHR46890:SF48">
    <property type="entry name" value="RNA-DIRECTED DNA POLYMERASE"/>
    <property type="match status" value="1"/>
</dbReference>
<accession>A0AAV3R459</accession>
<sequence length="165" mass="19018">MACLDLCFPKEEVKKCLFSMVGTKAPGLDRMSAIFFQHYWDTVKDDLVNMVLLFLNNGIFLKKFNFTHITLIPKVERPISMGQFRPIALCNTVVKVISKALAIRLKNFLPYVISETQSAFVPNRLIMNNILLAYEAHHVIKNKKSDRDGFMSIKLEMLEAYDRVE</sequence>
<dbReference type="InterPro" id="IPR052343">
    <property type="entry name" value="Retrotransposon-Effector_Assoc"/>
</dbReference>
<dbReference type="SUPFAM" id="SSF56672">
    <property type="entry name" value="DNA/RNA polymerases"/>
    <property type="match status" value="1"/>
</dbReference>
<name>A0AAV3R459_LITER</name>
<reference evidence="1 2" key="1">
    <citation type="submission" date="2024-01" db="EMBL/GenBank/DDBJ databases">
        <title>The complete chloroplast genome sequence of Lithospermum erythrorhizon: insights into the phylogenetic relationship among Boraginaceae species and the maternal lineages of purple gromwells.</title>
        <authorList>
            <person name="Okada T."/>
            <person name="Watanabe K."/>
        </authorList>
    </citation>
    <scope>NUCLEOTIDE SEQUENCE [LARGE SCALE GENOMIC DNA]</scope>
</reference>
<evidence type="ECO:0008006" key="3">
    <source>
        <dbReference type="Google" id="ProtNLM"/>
    </source>
</evidence>
<dbReference type="InterPro" id="IPR043502">
    <property type="entry name" value="DNA/RNA_pol_sf"/>
</dbReference>
<dbReference type="PANTHER" id="PTHR46890">
    <property type="entry name" value="NON-LTR RETROLELEMENT REVERSE TRANSCRIPTASE-LIKE PROTEIN-RELATED"/>
    <property type="match status" value="1"/>
</dbReference>
<dbReference type="Proteomes" id="UP001454036">
    <property type="component" value="Unassembled WGS sequence"/>
</dbReference>
<organism evidence="1 2">
    <name type="scientific">Lithospermum erythrorhizon</name>
    <name type="common">Purple gromwell</name>
    <name type="synonym">Lithospermum officinale var. erythrorhizon</name>
    <dbReference type="NCBI Taxonomy" id="34254"/>
    <lineage>
        <taxon>Eukaryota</taxon>
        <taxon>Viridiplantae</taxon>
        <taxon>Streptophyta</taxon>
        <taxon>Embryophyta</taxon>
        <taxon>Tracheophyta</taxon>
        <taxon>Spermatophyta</taxon>
        <taxon>Magnoliopsida</taxon>
        <taxon>eudicotyledons</taxon>
        <taxon>Gunneridae</taxon>
        <taxon>Pentapetalae</taxon>
        <taxon>asterids</taxon>
        <taxon>lamiids</taxon>
        <taxon>Boraginales</taxon>
        <taxon>Boraginaceae</taxon>
        <taxon>Boraginoideae</taxon>
        <taxon>Lithospermeae</taxon>
        <taxon>Lithospermum</taxon>
    </lineage>
</organism>
<evidence type="ECO:0000313" key="2">
    <source>
        <dbReference type="Proteomes" id="UP001454036"/>
    </source>
</evidence>